<evidence type="ECO:0000256" key="1">
    <source>
        <dbReference type="ARBA" id="ARBA00004141"/>
    </source>
</evidence>
<evidence type="ECO:0000256" key="10">
    <source>
        <dbReference type="RuleBase" id="RU003376"/>
    </source>
</evidence>
<dbReference type="SUPFAM" id="SSF81452">
    <property type="entry name" value="Cytochrome c oxidase subunit III-like"/>
    <property type="match status" value="1"/>
</dbReference>
<keyword evidence="14" id="KW-1185">Reference proteome</keyword>
<feature type="transmembrane region" description="Helical" evidence="11">
    <location>
        <begin position="269"/>
        <end position="287"/>
    </location>
</feature>
<evidence type="ECO:0000256" key="4">
    <source>
        <dbReference type="ARBA" id="ARBA00022692"/>
    </source>
</evidence>
<dbReference type="AlphaFoldDB" id="A0A363ULS4"/>
<evidence type="ECO:0000256" key="7">
    <source>
        <dbReference type="ARBA" id="ARBA00023136"/>
    </source>
</evidence>
<evidence type="ECO:0000313" key="14">
    <source>
        <dbReference type="Proteomes" id="UP000251800"/>
    </source>
</evidence>
<dbReference type="GO" id="GO:0019646">
    <property type="term" value="P:aerobic electron transport chain"/>
    <property type="evidence" value="ECO:0007669"/>
    <property type="project" value="InterPro"/>
</dbReference>
<evidence type="ECO:0000256" key="5">
    <source>
        <dbReference type="ARBA" id="ARBA00022967"/>
    </source>
</evidence>
<gene>
    <name evidence="13" type="ORF">DEH80_05950</name>
</gene>
<dbReference type="EC" id="7.1.1.9" evidence="3"/>
<feature type="transmembrane region" description="Helical" evidence="11">
    <location>
        <begin position="221"/>
        <end position="249"/>
    </location>
</feature>
<dbReference type="GO" id="GO:0004129">
    <property type="term" value="F:cytochrome-c oxidase activity"/>
    <property type="evidence" value="ECO:0007669"/>
    <property type="project" value="UniProtKB-EC"/>
</dbReference>
<dbReference type="Gene3D" id="1.10.287.70">
    <property type="match status" value="1"/>
</dbReference>
<reference evidence="13 14" key="1">
    <citation type="submission" date="2018-05" db="EMBL/GenBank/DDBJ databases">
        <title>Abyssibacter profundi OUC007T gen. nov., sp. nov, a marine bacterium isolated from seawater of the Mariana Trench.</title>
        <authorList>
            <person name="Zhou S."/>
        </authorList>
    </citation>
    <scope>NUCLEOTIDE SEQUENCE [LARGE SCALE GENOMIC DNA]</scope>
    <source>
        <strain evidence="13 14">OUC007</strain>
    </source>
</reference>
<accession>A0A363ULS4</accession>
<evidence type="ECO:0000256" key="2">
    <source>
        <dbReference type="ARBA" id="ARBA00010581"/>
    </source>
</evidence>
<feature type="transmembrane region" description="Helical" evidence="11">
    <location>
        <begin position="184"/>
        <end position="201"/>
    </location>
</feature>
<dbReference type="InterPro" id="IPR024791">
    <property type="entry name" value="Cyt_c/ubiquinol_Oxase_su3"/>
</dbReference>
<dbReference type="PANTHER" id="PTHR11403:SF7">
    <property type="entry name" value="CYTOCHROME C OXIDASE SUBUNIT 3"/>
    <property type="match status" value="1"/>
</dbReference>
<dbReference type="InterPro" id="IPR000298">
    <property type="entry name" value="Cyt_c_oxidase-like_su3"/>
</dbReference>
<comment type="similarity">
    <text evidence="2 10">Belongs to the cytochrome c oxidase subunit 3 family.</text>
</comment>
<dbReference type="OrthoDB" id="9810850at2"/>
<proteinExistence type="inferred from homology"/>
<dbReference type="Proteomes" id="UP000251800">
    <property type="component" value="Unassembled WGS sequence"/>
</dbReference>
<comment type="caution">
    <text evidence="13">The sequence shown here is derived from an EMBL/GenBank/DDBJ whole genome shotgun (WGS) entry which is preliminary data.</text>
</comment>
<keyword evidence="7 11" id="KW-0472">Membrane</keyword>
<evidence type="ECO:0000259" key="12">
    <source>
        <dbReference type="PROSITE" id="PS50253"/>
    </source>
</evidence>
<dbReference type="RefSeq" id="WP_109719574.1">
    <property type="nucleotide sequence ID" value="NZ_QEQK01000005.1"/>
</dbReference>
<feature type="transmembrane region" description="Helical" evidence="11">
    <location>
        <begin position="43"/>
        <end position="63"/>
    </location>
</feature>
<organism evidence="13 14">
    <name type="scientific">Abyssibacter profundi</name>
    <dbReference type="NCBI Taxonomy" id="2182787"/>
    <lineage>
        <taxon>Bacteria</taxon>
        <taxon>Pseudomonadati</taxon>
        <taxon>Pseudomonadota</taxon>
        <taxon>Gammaproteobacteria</taxon>
        <taxon>Chromatiales</taxon>
        <taxon>Oceanococcaceae</taxon>
        <taxon>Abyssibacter</taxon>
    </lineage>
</organism>
<feature type="transmembrane region" description="Helical" evidence="11">
    <location>
        <begin position="152"/>
        <end position="172"/>
    </location>
</feature>
<dbReference type="InterPro" id="IPR035973">
    <property type="entry name" value="Cyt_c_oxidase_su3-like_sf"/>
</dbReference>
<dbReference type="Gene3D" id="1.20.120.80">
    <property type="entry name" value="Cytochrome c oxidase, subunit III, four-helix bundle"/>
    <property type="match status" value="1"/>
</dbReference>
<name>A0A363ULS4_9GAMM</name>
<dbReference type="FunFam" id="1.20.120.80:FF:000003">
    <property type="entry name" value="Cytochrome c oxidase subunit 3"/>
    <property type="match status" value="1"/>
</dbReference>
<dbReference type="PROSITE" id="PS50253">
    <property type="entry name" value="COX3"/>
    <property type="match status" value="1"/>
</dbReference>
<evidence type="ECO:0000256" key="11">
    <source>
        <dbReference type="SAM" id="Phobius"/>
    </source>
</evidence>
<dbReference type="Pfam" id="PF00510">
    <property type="entry name" value="COX3"/>
    <property type="match status" value="2"/>
</dbReference>
<feature type="domain" description="Heme-copper oxidase subunit III family profile" evidence="12">
    <location>
        <begin position="6"/>
        <end position="288"/>
    </location>
</feature>
<dbReference type="GO" id="GO:0005886">
    <property type="term" value="C:plasma membrane"/>
    <property type="evidence" value="ECO:0007669"/>
    <property type="project" value="UniProtKB-SubCell"/>
</dbReference>
<evidence type="ECO:0000256" key="6">
    <source>
        <dbReference type="ARBA" id="ARBA00022989"/>
    </source>
</evidence>
<keyword evidence="5" id="KW-1278">Translocase</keyword>
<dbReference type="InterPro" id="IPR033945">
    <property type="entry name" value="Cyt_c_oxase_su3_dom"/>
</dbReference>
<dbReference type="EMBL" id="QEQK01000005">
    <property type="protein sequence ID" value="PWN56380.1"/>
    <property type="molecule type" value="Genomic_DNA"/>
</dbReference>
<evidence type="ECO:0000313" key="13">
    <source>
        <dbReference type="EMBL" id="PWN56380.1"/>
    </source>
</evidence>
<evidence type="ECO:0000256" key="9">
    <source>
        <dbReference type="ARBA" id="ARBA00031625"/>
    </source>
</evidence>
<feature type="transmembrane region" description="Helical" evidence="11">
    <location>
        <begin position="84"/>
        <end position="107"/>
    </location>
</feature>
<sequence length="288" mass="32207">MSATASADHYYVPAPSWWPFAMTAGIFALLHGVFGYLNGSGFVTIPVIIGSIMLIAMMVIWFRDIIHESESGLYNQQVDATYRWGMGWFIFSEVMFFAAFFGALYYARMISVPWLSGDLVLTNEYLWKGFEGGWPTNGPAALGGEFSTIPAWGIPFLNTCLLIASGFTFEIAHHALKEDKRGKCLAAMVATIALGLVFLYYQAAEYVEAYGHLNLTLESGVYGSTFFMLTGFHGMHVTLGVIMLIVMAFRIAKGHFTKDKHFGFEAVGWYWHFVDVVWIGLFIFVYVA</sequence>
<dbReference type="CDD" id="cd01665">
    <property type="entry name" value="Cyt_c_Oxidase_III"/>
    <property type="match status" value="1"/>
</dbReference>
<comment type="subcellular location">
    <subcellularLocation>
        <location evidence="10">Cell membrane</location>
        <topology evidence="10">Multi-pass membrane protein</topology>
    </subcellularLocation>
    <subcellularLocation>
        <location evidence="1">Membrane</location>
        <topology evidence="1">Multi-pass membrane protein</topology>
    </subcellularLocation>
</comment>
<evidence type="ECO:0000256" key="3">
    <source>
        <dbReference type="ARBA" id="ARBA00012949"/>
    </source>
</evidence>
<keyword evidence="4 10" id="KW-0812">Transmembrane</keyword>
<evidence type="ECO:0000256" key="8">
    <source>
        <dbReference type="ARBA" id="ARBA00031400"/>
    </source>
</evidence>
<keyword evidence="6 11" id="KW-1133">Transmembrane helix</keyword>
<dbReference type="InterPro" id="IPR013833">
    <property type="entry name" value="Cyt_c_oxidase_su3_a-hlx"/>
</dbReference>
<protein>
    <recommendedName>
        <fullName evidence="3">cytochrome-c oxidase</fullName>
        <ecNumber evidence="3">7.1.1.9</ecNumber>
    </recommendedName>
    <alternativeName>
        <fullName evidence="8">Cytochrome aa3 subunit 3</fullName>
    </alternativeName>
    <alternativeName>
        <fullName evidence="9">Cytochrome c oxidase polypeptide III</fullName>
    </alternativeName>
</protein>
<dbReference type="PANTHER" id="PTHR11403">
    <property type="entry name" value="CYTOCHROME C OXIDASE SUBUNIT III"/>
    <property type="match status" value="1"/>
</dbReference>
<feature type="transmembrane region" description="Helical" evidence="11">
    <location>
        <begin position="17"/>
        <end position="37"/>
    </location>
</feature>